<proteinExistence type="predicted"/>
<organism evidence="1 2">
    <name type="scientific">Brachionus plicatilis</name>
    <name type="common">Marine rotifer</name>
    <name type="synonym">Brachionus muelleri</name>
    <dbReference type="NCBI Taxonomy" id="10195"/>
    <lineage>
        <taxon>Eukaryota</taxon>
        <taxon>Metazoa</taxon>
        <taxon>Spiralia</taxon>
        <taxon>Gnathifera</taxon>
        <taxon>Rotifera</taxon>
        <taxon>Eurotatoria</taxon>
        <taxon>Monogononta</taxon>
        <taxon>Pseudotrocha</taxon>
        <taxon>Ploima</taxon>
        <taxon>Brachionidae</taxon>
        <taxon>Brachionus</taxon>
    </lineage>
</organism>
<evidence type="ECO:0000313" key="2">
    <source>
        <dbReference type="Proteomes" id="UP000276133"/>
    </source>
</evidence>
<evidence type="ECO:0000313" key="1">
    <source>
        <dbReference type="EMBL" id="RNA26040.1"/>
    </source>
</evidence>
<comment type="caution">
    <text evidence="1">The sequence shown here is derived from an EMBL/GenBank/DDBJ whole genome shotgun (WGS) entry which is preliminary data.</text>
</comment>
<accession>A0A3M7RRK2</accession>
<sequence length="109" mass="12824">MLTKIRIPLTYKLSGYVLEQQKKIVFDANSFTLVLVLSRAISRTDKNKILFKKFESIKIKAKNRLMINIQNCIVRFSSVIINLLREYHYDILFRLETHNEANLNISCDC</sequence>
<reference evidence="1 2" key="1">
    <citation type="journal article" date="2018" name="Sci. Rep.">
        <title>Genomic signatures of local adaptation to the degree of environmental predictability in rotifers.</title>
        <authorList>
            <person name="Franch-Gras L."/>
            <person name="Hahn C."/>
            <person name="Garcia-Roger E.M."/>
            <person name="Carmona M.J."/>
            <person name="Serra M."/>
            <person name="Gomez A."/>
        </authorList>
    </citation>
    <scope>NUCLEOTIDE SEQUENCE [LARGE SCALE GENOMIC DNA]</scope>
    <source>
        <strain evidence="1">HYR1</strain>
    </source>
</reference>
<name>A0A3M7RRK2_BRAPC</name>
<dbReference type="Proteomes" id="UP000276133">
    <property type="component" value="Unassembled WGS sequence"/>
</dbReference>
<protein>
    <submittedName>
        <fullName evidence="1">Uncharacterized protein</fullName>
    </submittedName>
</protein>
<gene>
    <name evidence="1" type="ORF">BpHYR1_006723</name>
</gene>
<dbReference type="EMBL" id="REGN01002810">
    <property type="protein sequence ID" value="RNA26040.1"/>
    <property type="molecule type" value="Genomic_DNA"/>
</dbReference>
<dbReference type="AlphaFoldDB" id="A0A3M7RRK2"/>
<keyword evidence="2" id="KW-1185">Reference proteome</keyword>